<dbReference type="PROSITE" id="PS50109">
    <property type="entry name" value="HIS_KIN"/>
    <property type="match status" value="1"/>
</dbReference>
<evidence type="ECO:0000256" key="7">
    <source>
        <dbReference type="ARBA" id="ARBA00022840"/>
    </source>
</evidence>
<evidence type="ECO:0000313" key="10">
    <source>
        <dbReference type="EMBL" id="EHP28748.1"/>
    </source>
</evidence>
<evidence type="ECO:0000313" key="11">
    <source>
        <dbReference type="Proteomes" id="UP000006431"/>
    </source>
</evidence>
<dbReference type="eggNOG" id="COG4191">
    <property type="taxonomic scope" value="Bacteria"/>
</dbReference>
<dbReference type="InterPro" id="IPR004358">
    <property type="entry name" value="Sig_transdc_His_kin-like_C"/>
</dbReference>
<keyword evidence="8" id="KW-0902">Two-component regulatory system</keyword>
<sequence length="387" mass="43895">MLLNQLTLSYECLSAIGNTLELNSMILEVLTSFSRKTGAITAKYYKNKIQEEPFLHIGKKLDFTLGVKIDEEKKFLIVKENDLEIIILPLKYGYMVFFYKSHPNINKLASMLGNFQSKINLSISACLGVEELEERVESSIKQIREKEKMILAQSKQAIMGEMVEMIAHQWRQPLTAIGMTSGNITMDLALDELNTETLQDDLNNINTQVNYLSATIDDFRNFLQESKEKEIISSKKIITSIKGLVFKQLQNQQIDLKTEECKDIQVNIYKNELIQVLLNILSNSKDVLTNLKSSQVIKTIKLSCDRVDDFLNICIVDNGGGIPDEIMPRIFEPYYSTKKEKNGTGLGLYMSKIIVQNHLKGKLFAKNTVDGVAFTIQIPIGENNDES</sequence>
<dbReference type="SMART" id="SM00388">
    <property type="entry name" value="HisKA"/>
    <property type="match status" value="1"/>
</dbReference>
<dbReference type="PANTHER" id="PTHR43065">
    <property type="entry name" value="SENSOR HISTIDINE KINASE"/>
    <property type="match status" value="1"/>
</dbReference>
<dbReference type="CDD" id="cd00075">
    <property type="entry name" value="HATPase"/>
    <property type="match status" value="1"/>
</dbReference>
<dbReference type="InterPro" id="IPR005467">
    <property type="entry name" value="His_kinase_dom"/>
</dbReference>
<keyword evidence="5" id="KW-0547">Nucleotide-binding</keyword>
<dbReference type="STRING" id="929558.SMGD1_0221"/>
<keyword evidence="11" id="KW-1185">Reference proteome</keyword>
<evidence type="ECO:0000256" key="6">
    <source>
        <dbReference type="ARBA" id="ARBA00022777"/>
    </source>
</evidence>
<dbReference type="Pfam" id="PF00512">
    <property type="entry name" value="HisKA"/>
    <property type="match status" value="1"/>
</dbReference>
<protein>
    <recommendedName>
        <fullName evidence="2">histidine kinase</fullName>
        <ecNumber evidence="2">2.7.13.3</ecNumber>
    </recommendedName>
</protein>
<evidence type="ECO:0000256" key="5">
    <source>
        <dbReference type="ARBA" id="ARBA00022741"/>
    </source>
</evidence>
<accession>B6BL16</accession>
<dbReference type="GO" id="GO:0005524">
    <property type="term" value="F:ATP binding"/>
    <property type="evidence" value="ECO:0007669"/>
    <property type="project" value="UniProtKB-KW"/>
</dbReference>
<dbReference type="RefSeq" id="WP_008338391.1">
    <property type="nucleotide sequence ID" value="NZ_DS995289.1"/>
</dbReference>
<dbReference type="GO" id="GO:0000155">
    <property type="term" value="F:phosphorelay sensor kinase activity"/>
    <property type="evidence" value="ECO:0007669"/>
    <property type="project" value="InterPro"/>
</dbReference>
<dbReference type="PRINTS" id="PR00344">
    <property type="entry name" value="BCTRLSENSOR"/>
</dbReference>
<keyword evidence="7" id="KW-0067">ATP-binding</keyword>
<reference evidence="10 11" key="1">
    <citation type="journal article" date="2012" name="Proc. Natl. Acad. Sci. U.S.A.">
        <title>Genome and physiology of a model Epsilonproteobacterium responsible for sulfide detoxification in marine oxygen depletion zones.</title>
        <authorList>
            <person name="Grote J."/>
            <person name="Schott T."/>
            <person name="Bruckner C.G."/>
            <person name="Glockner F.O."/>
            <person name="Jost G."/>
            <person name="Teeling H."/>
            <person name="Labrenz M."/>
            <person name="Jurgens K."/>
        </authorList>
    </citation>
    <scope>NUCLEOTIDE SEQUENCE [LARGE SCALE GENOMIC DNA]</scope>
    <source>
        <strain evidence="10 11">GD1</strain>
    </source>
</reference>
<dbReference type="EMBL" id="AFRZ01000001">
    <property type="protein sequence ID" value="EHP28748.1"/>
    <property type="molecule type" value="Genomic_DNA"/>
</dbReference>
<comment type="catalytic activity">
    <reaction evidence="1">
        <text>ATP + protein L-histidine = ADP + protein N-phospho-L-histidine.</text>
        <dbReference type="EC" id="2.7.13.3"/>
    </reaction>
</comment>
<dbReference type="EC" id="2.7.13.3" evidence="2"/>
<dbReference type="SMART" id="SM00387">
    <property type="entry name" value="HATPase_c"/>
    <property type="match status" value="1"/>
</dbReference>
<feature type="domain" description="Histidine kinase" evidence="9">
    <location>
        <begin position="165"/>
        <end position="382"/>
    </location>
</feature>
<dbReference type="InterPro" id="IPR003594">
    <property type="entry name" value="HATPase_dom"/>
</dbReference>
<dbReference type="InterPro" id="IPR003661">
    <property type="entry name" value="HisK_dim/P_dom"/>
</dbReference>
<dbReference type="Gene3D" id="1.10.287.130">
    <property type="match status" value="1"/>
</dbReference>
<evidence type="ECO:0000256" key="2">
    <source>
        <dbReference type="ARBA" id="ARBA00012438"/>
    </source>
</evidence>
<evidence type="ECO:0000256" key="1">
    <source>
        <dbReference type="ARBA" id="ARBA00000085"/>
    </source>
</evidence>
<dbReference type="CDD" id="cd00082">
    <property type="entry name" value="HisKA"/>
    <property type="match status" value="1"/>
</dbReference>
<gene>
    <name evidence="10" type="ORF">SMGD1_0221</name>
</gene>
<dbReference type="PATRIC" id="fig|929558.5.peg.222"/>
<dbReference type="PANTHER" id="PTHR43065:SF46">
    <property type="entry name" value="C4-DICARBOXYLATE TRANSPORT SENSOR PROTEIN DCTB"/>
    <property type="match status" value="1"/>
</dbReference>
<dbReference type="HOGENOM" id="CLU_000445_133_0_7"/>
<dbReference type="InterPro" id="IPR036097">
    <property type="entry name" value="HisK_dim/P_sf"/>
</dbReference>
<organism evidence="10 11">
    <name type="scientific">Sulfurimonas gotlandica (strain DSM 19862 / JCM 16533 / GD1)</name>
    <dbReference type="NCBI Taxonomy" id="929558"/>
    <lineage>
        <taxon>Bacteria</taxon>
        <taxon>Pseudomonadati</taxon>
        <taxon>Campylobacterota</taxon>
        <taxon>Epsilonproteobacteria</taxon>
        <taxon>Campylobacterales</taxon>
        <taxon>Sulfurimonadaceae</taxon>
        <taxon>Sulfurimonas</taxon>
    </lineage>
</organism>
<evidence type="ECO:0000256" key="4">
    <source>
        <dbReference type="ARBA" id="ARBA00022679"/>
    </source>
</evidence>
<comment type="caution">
    <text evidence="10">The sequence shown here is derived from an EMBL/GenBank/DDBJ whole genome shotgun (WGS) entry which is preliminary data.</text>
</comment>
<dbReference type="Pfam" id="PF02518">
    <property type="entry name" value="HATPase_c"/>
    <property type="match status" value="1"/>
</dbReference>
<keyword evidence="6 10" id="KW-0418">Kinase</keyword>
<keyword evidence="4" id="KW-0808">Transferase</keyword>
<dbReference type="InterPro" id="IPR036890">
    <property type="entry name" value="HATPase_C_sf"/>
</dbReference>
<dbReference type="Gene3D" id="3.30.565.10">
    <property type="entry name" value="Histidine kinase-like ATPase, C-terminal domain"/>
    <property type="match status" value="1"/>
</dbReference>
<dbReference type="Proteomes" id="UP000006431">
    <property type="component" value="Unassembled WGS sequence"/>
</dbReference>
<name>B6BL16_SULGG</name>
<evidence type="ECO:0000259" key="9">
    <source>
        <dbReference type="PROSITE" id="PS50109"/>
    </source>
</evidence>
<dbReference type="OrthoDB" id="9794419at2"/>
<accession>H1FT12</accession>
<evidence type="ECO:0000256" key="3">
    <source>
        <dbReference type="ARBA" id="ARBA00022553"/>
    </source>
</evidence>
<proteinExistence type="predicted"/>
<evidence type="ECO:0000256" key="8">
    <source>
        <dbReference type="ARBA" id="ARBA00023012"/>
    </source>
</evidence>
<dbReference type="SUPFAM" id="SSF55874">
    <property type="entry name" value="ATPase domain of HSP90 chaperone/DNA topoisomerase II/histidine kinase"/>
    <property type="match status" value="1"/>
</dbReference>
<dbReference type="AlphaFoldDB" id="B6BL16"/>
<keyword evidence="3" id="KW-0597">Phosphoprotein</keyword>
<dbReference type="SUPFAM" id="SSF47384">
    <property type="entry name" value="Homodimeric domain of signal transducing histidine kinase"/>
    <property type="match status" value="1"/>
</dbReference>